<protein>
    <recommendedName>
        <fullName evidence="2">Secretion system C-terminal sorting domain-containing protein</fullName>
    </recommendedName>
</protein>
<reference evidence="3 4" key="1">
    <citation type="journal article" date="2014" name="Int. J. Syst. Evol. Microbiol.">
        <title>Complete genome sequence of Corynebacterium casei LMG S-19264T (=DSM 44701T), isolated from a smear-ripened cheese.</title>
        <authorList>
            <consortium name="US DOE Joint Genome Institute (JGI-PGF)"/>
            <person name="Walter F."/>
            <person name="Albersmeier A."/>
            <person name="Kalinowski J."/>
            <person name="Ruckert C."/>
        </authorList>
    </citation>
    <scope>NUCLEOTIDE SEQUENCE [LARGE SCALE GENOMIC DNA]</scope>
    <source>
        <strain evidence="3 4">CGMCC 1.12925</strain>
    </source>
</reference>
<feature type="domain" description="Secretion system C-terminal sorting" evidence="2">
    <location>
        <begin position="188"/>
        <end position="263"/>
    </location>
</feature>
<organism evidence="3 4">
    <name type="scientific">Psychroflexus salis</name>
    <dbReference type="NCBI Taxonomy" id="1526574"/>
    <lineage>
        <taxon>Bacteria</taxon>
        <taxon>Pseudomonadati</taxon>
        <taxon>Bacteroidota</taxon>
        <taxon>Flavobacteriia</taxon>
        <taxon>Flavobacteriales</taxon>
        <taxon>Flavobacteriaceae</taxon>
        <taxon>Psychroflexus</taxon>
    </lineage>
</organism>
<evidence type="ECO:0000259" key="2">
    <source>
        <dbReference type="Pfam" id="PF18962"/>
    </source>
</evidence>
<dbReference type="Proteomes" id="UP000599688">
    <property type="component" value="Unassembled WGS sequence"/>
</dbReference>
<keyword evidence="1" id="KW-0732">Signal</keyword>
<name>A0A916ZTJ1_9FLAO</name>
<gene>
    <name evidence="3" type="ORF">GCM10010831_11650</name>
</gene>
<comment type="caution">
    <text evidence="3">The sequence shown here is derived from an EMBL/GenBank/DDBJ whole genome shotgun (WGS) entry which is preliminary data.</text>
</comment>
<dbReference type="Pfam" id="PF18962">
    <property type="entry name" value="Por_Secre_tail"/>
    <property type="match status" value="1"/>
</dbReference>
<dbReference type="EMBL" id="BMGL01000006">
    <property type="protein sequence ID" value="GGE11872.1"/>
    <property type="molecule type" value="Genomic_DNA"/>
</dbReference>
<evidence type="ECO:0000256" key="1">
    <source>
        <dbReference type="ARBA" id="ARBA00022729"/>
    </source>
</evidence>
<dbReference type="AlphaFoldDB" id="A0A916ZTJ1"/>
<accession>A0A916ZTJ1</accession>
<dbReference type="InterPro" id="IPR026444">
    <property type="entry name" value="Secre_tail"/>
</dbReference>
<dbReference type="NCBIfam" id="TIGR04183">
    <property type="entry name" value="Por_Secre_tail"/>
    <property type="match status" value="1"/>
</dbReference>
<keyword evidence="4" id="KW-1185">Reference proteome</keyword>
<proteinExistence type="predicted"/>
<evidence type="ECO:0000313" key="3">
    <source>
        <dbReference type="EMBL" id="GGE11872.1"/>
    </source>
</evidence>
<sequence length="265" mass="30317">MHAIRNILNSLITWLFLCIPALLLAQEDQNERILRMQIYTQASYDAASTSSDAIRIEFTNDGFNGIDDRDAPKINNIDENLARLHGGTFLTIENREQPTDGEILNLYIGQFSNSAYVFKFQNDNFDDKILKLKDNYLNDQIVIDENNATYAFTINPSINASTFYGRFQLLFEDEPLSTIGFNKPEFSISPNPVKQDSFIIQSACFANQEVSILIYNQVGKLILKKRVQLSNSGKYQLKDFNFNAGFYFVKLKTNSQEITKKLIKT</sequence>
<dbReference type="RefSeq" id="WP_188405876.1">
    <property type="nucleotide sequence ID" value="NZ_BMGL01000006.1"/>
</dbReference>
<evidence type="ECO:0000313" key="4">
    <source>
        <dbReference type="Proteomes" id="UP000599688"/>
    </source>
</evidence>